<feature type="region of interest" description="Disordered" evidence="1">
    <location>
        <begin position="203"/>
        <end position="339"/>
    </location>
</feature>
<proteinExistence type="predicted"/>
<sequence length="667" mass="75775">MPPKRKSKKDKAKVILDLSEEVSITNTTEEFEVKNYDYKDLQQPDDPFENDLNYLLQDQKQVPTTHIVEEIEILQVESPITNNRATPKSRKRNNKKIEVKIDDITKDMEEITFSSSDEDNDEPSETSKKAGTKSSVDKKKKANQKRSERRANARERERESERNSKSGTNSPVKSSEQNNSLKSALTNDGDEKFSMTSLFNKEVLDDLNRGVSSDCSTSMNESPVKAKQKKKKRNNKKKSPAIEEPEQQLNGKIEETVQDVTSPLKSNTPVKNTPKKTKKNKDVKDVKVTEQSSSPSSSDVASTKKSRKNKSSKKSNSELITPQREISPSNDSILDDENETLLTSPENVVTVKEDKASGIEYIDDGQPIVTQSDSTVLVGKDNELITVEELKKKKTIDKEYSIYDHESSLSRNERMKLNAKKSPENLENPFAINLRSTKRTISNGKYSENLPRVNAIKTIIGLSHKQILNLPLTDVKCKAIISSTMTTKFVANILKFSLLHSHDIFSDVDIRSKFLQVCVSVALYESTGFKKTMKEFPVDVLFGHYPEITLENTGTKLTPPSETIHQNQFDYSVLSFIGHVVIWAYAQQVEQNVVPSLAEKYPNLNLSVKEVQKNLGGDHLWDRLRRDAGTINTKRWKHINKFRENFGFYEDQFMLILRFLNVDDTIP</sequence>
<feature type="compositionally biased region" description="Basic residues" evidence="1">
    <location>
        <begin position="304"/>
        <end position="313"/>
    </location>
</feature>
<feature type="compositionally biased region" description="Basic and acidic residues" evidence="1">
    <location>
        <begin position="145"/>
        <end position="164"/>
    </location>
</feature>
<feature type="compositionally biased region" description="Low complexity" evidence="1">
    <location>
        <begin position="292"/>
        <end position="303"/>
    </location>
</feature>
<dbReference type="Proteomes" id="UP001497600">
    <property type="component" value="Chromosome G"/>
</dbReference>
<organism evidence="2 3">
    <name type="scientific">[Candida] anglica</name>
    <dbReference type="NCBI Taxonomy" id="148631"/>
    <lineage>
        <taxon>Eukaryota</taxon>
        <taxon>Fungi</taxon>
        <taxon>Dikarya</taxon>
        <taxon>Ascomycota</taxon>
        <taxon>Saccharomycotina</taxon>
        <taxon>Pichiomycetes</taxon>
        <taxon>Debaryomycetaceae</taxon>
        <taxon>Kurtzmaniella</taxon>
    </lineage>
</organism>
<gene>
    <name evidence="2" type="ORF">CAAN4_G13256</name>
</gene>
<keyword evidence="3" id="KW-1185">Reference proteome</keyword>
<feature type="compositionally biased region" description="Basic residues" evidence="1">
    <location>
        <begin position="226"/>
        <end position="239"/>
    </location>
</feature>
<evidence type="ECO:0000313" key="2">
    <source>
        <dbReference type="EMBL" id="CAK7918443.1"/>
    </source>
</evidence>
<evidence type="ECO:0000313" key="3">
    <source>
        <dbReference type="Proteomes" id="UP001497600"/>
    </source>
</evidence>
<reference evidence="2 3" key="1">
    <citation type="submission" date="2024-01" db="EMBL/GenBank/DDBJ databases">
        <authorList>
            <consortium name="Genoscope - CEA"/>
            <person name="William W."/>
        </authorList>
    </citation>
    <scope>NUCLEOTIDE SEQUENCE [LARGE SCALE GENOMIC DNA]</scope>
    <source>
        <strain evidence="2 3">29B2s-10</strain>
    </source>
</reference>
<evidence type="ECO:0000256" key="1">
    <source>
        <dbReference type="SAM" id="MobiDB-lite"/>
    </source>
</evidence>
<name>A0ABP0EMD1_9ASCO</name>
<feature type="region of interest" description="Disordered" evidence="1">
    <location>
        <begin position="77"/>
        <end position="97"/>
    </location>
</feature>
<feature type="compositionally biased region" description="Polar residues" evidence="1">
    <location>
        <begin position="167"/>
        <end position="186"/>
    </location>
</feature>
<feature type="compositionally biased region" description="Polar residues" evidence="1">
    <location>
        <begin position="210"/>
        <end position="221"/>
    </location>
</feature>
<dbReference type="EMBL" id="OZ004259">
    <property type="protein sequence ID" value="CAK7918443.1"/>
    <property type="molecule type" value="Genomic_DNA"/>
</dbReference>
<feature type="region of interest" description="Disordered" evidence="1">
    <location>
        <begin position="112"/>
        <end position="191"/>
    </location>
</feature>
<protein>
    <submittedName>
        <fullName evidence="2">Uncharacterized protein</fullName>
    </submittedName>
</protein>
<accession>A0ABP0EMD1</accession>
<feature type="compositionally biased region" description="Polar residues" evidence="1">
    <location>
        <begin position="318"/>
        <end position="332"/>
    </location>
</feature>
<feature type="compositionally biased region" description="Polar residues" evidence="1">
    <location>
        <begin position="258"/>
        <end position="267"/>
    </location>
</feature>